<dbReference type="RefSeq" id="YP_009959343.1">
    <property type="nucleotide sequence ID" value="NC_051679.1"/>
</dbReference>
<sequence>MNPELRAVLTEAQQSVIRERVSMALHAAESSCLEQGQVPGYSAMAEAAVTAREDLLQLASIADAYGYLLLETTQKRRDFVCREARRWVTGEEA</sequence>
<evidence type="ECO:0000313" key="2">
    <source>
        <dbReference type="Proteomes" id="UP000318624"/>
    </source>
</evidence>
<evidence type="ECO:0000313" key="1">
    <source>
        <dbReference type="EMBL" id="QDM57462.1"/>
    </source>
</evidence>
<dbReference type="Proteomes" id="UP000318624">
    <property type="component" value="Segment"/>
</dbReference>
<proteinExistence type="predicted"/>
<name>A0A515MLB8_9CAUD</name>
<keyword evidence="2" id="KW-1185">Reference proteome</keyword>
<gene>
    <name evidence="1" type="primary">78</name>
    <name evidence="1" type="ORF">SEA_MAHAVRAT_78</name>
</gene>
<reference evidence="1 2" key="1">
    <citation type="submission" date="2019-05" db="EMBL/GenBank/DDBJ databases">
        <authorList>
            <person name="Patel D."/>
            <person name="Jones M.J."/>
            <person name="Williams H.E."/>
            <person name="Harmon A.N."/>
            <person name="Tarter E.D."/>
            <person name="Gaekle K.N."/>
            <person name="Maryyam S."/>
            <person name="Gaffney B.L."/>
            <person name="Staples A.K."/>
            <person name="King R.A."/>
            <person name="Rinehart C.A."/>
            <person name="Rowland N.S."/>
            <person name="Garlena R.A."/>
            <person name="Russell D.A."/>
            <person name="Pope W.H."/>
            <person name="Jacobs-Sera D."/>
            <person name="Hendrix R.W."/>
            <person name="Hatfull G.F."/>
        </authorList>
    </citation>
    <scope>NUCLEOTIDE SEQUENCE [LARGE SCALE GENOMIC DNA]</scope>
</reference>
<protein>
    <submittedName>
        <fullName evidence="1">Uncharacterized protein</fullName>
    </submittedName>
</protein>
<dbReference type="KEGG" id="vg:60330885"/>
<dbReference type="GeneID" id="60330885"/>
<organism evidence="1 2">
    <name type="scientific">Mycobacterium phage Mahavrat</name>
    <dbReference type="NCBI Taxonomy" id="2591129"/>
    <lineage>
        <taxon>Viruses</taxon>
        <taxon>Duplodnaviria</taxon>
        <taxon>Heunggongvirae</taxon>
        <taxon>Uroviricota</taxon>
        <taxon>Caudoviricetes</taxon>
        <taxon>Gracegardnervirinae</taxon>
        <taxon>Cheoctovirus</taxon>
        <taxon>Cheoctovirus mahavrat</taxon>
    </lineage>
</organism>
<accession>A0A515MLB8</accession>
<dbReference type="EMBL" id="MK967397">
    <property type="protein sequence ID" value="QDM57462.1"/>
    <property type="molecule type" value="Genomic_DNA"/>
</dbReference>